<feature type="region of interest" description="Disordered" evidence="1">
    <location>
        <begin position="404"/>
        <end position="458"/>
    </location>
</feature>
<gene>
    <name evidence="2" type="ORF">SPSK_09248</name>
</gene>
<evidence type="ECO:0000313" key="3">
    <source>
        <dbReference type="Proteomes" id="UP000033710"/>
    </source>
</evidence>
<feature type="compositionally biased region" description="Low complexity" evidence="1">
    <location>
        <begin position="335"/>
        <end position="345"/>
    </location>
</feature>
<feature type="region of interest" description="Disordered" evidence="1">
    <location>
        <begin position="312"/>
        <end position="345"/>
    </location>
</feature>
<evidence type="ECO:0000256" key="1">
    <source>
        <dbReference type="SAM" id="MobiDB-lite"/>
    </source>
</evidence>
<evidence type="ECO:0000313" key="2">
    <source>
        <dbReference type="EMBL" id="KJR85094.1"/>
    </source>
</evidence>
<proteinExistence type="predicted"/>
<feature type="region of interest" description="Disordered" evidence="1">
    <location>
        <begin position="259"/>
        <end position="278"/>
    </location>
</feature>
<accession>A0A0F2M7P4</accession>
<feature type="compositionally biased region" description="Acidic residues" evidence="1">
    <location>
        <begin position="316"/>
        <end position="329"/>
    </location>
</feature>
<feature type="compositionally biased region" description="Acidic residues" evidence="1">
    <location>
        <begin position="421"/>
        <end position="435"/>
    </location>
</feature>
<dbReference type="VEuPathDB" id="FungiDB:SPSK_09248"/>
<sequence>MAEQQAGSGGIDPEQHNSTATTAITRTQPLAVKKLQAASDALKELIKSLLRPVSELDVVFPSLEAEEMASNHRRRLAEWLIMFHQKHGHLASRFMAISDAIQNDGQSTHALHTAASTNTATTSSDNTSANATENAAGTSSSVTQTGRFQFSLLPPEVQVMIFSYAAEPPKCKHFFYAVTYQHRMLLDTLQPTNTARIPRTALFENHPAIELMPDRAFWMLCTASRFAMQREYSRWRDEMEVRPYCMNTDRSDFHLTWDGESDATTDLEGGRRARRDPESRPFVYRSSMDWVHNVNFVQWTNADGLLFDHTEQSMDSSDDATDSDTDDDAGGNAGNGANNNMAGTVANNMRPRNIFTLNGNDEAANRDALHNHVFEDRGTVDGWEAGERLTFMMSASNQRRATLAQTMEGKGKGKGKAVDDEGKDDENDADVEDNSDSDRDNDSSSDDDDNEDADAHIA</sequence>
<feature type="compositionally biased region" description="Basic and acidic residues" evidence="1">
    <location>
        <begin position="268"/>
        <end position="278"/>
    </location>
</feature>
<comment type="caution">
    <text evidence="2">The sequence shown here is derived from an EMBL/GenBank/DDBJ whole genome shotgun (WGS) entry which is preliminary data.</text>
</comment>
<dbReference type="RefSeq" id="XP_016587770.1">
    <property type="nucleotide sequence ID" value="XM_016735824.1"/>
</dbReference>
<dbReference type="Proteomes" id="UP000033710">
    <property type="component" value="Unassembled WGS sequence"/>
</dbReference>
<dbReference type="AlphaFoldDB" id="A0A0F2M7P4"/>
<dbReference type="GeneID" id="27671101"/>
<feature type="region of interest" description="Disordered" evidence="1">
    <location>
        <begin position="1"/>
        <end position="25"/>
    </location>
</feature>
<reference evidence="2 3" key="1">
    <citation type="journal article" date="2014" name="BMC Genomics">
        <title>Comparative genomics of the major fungal agents of human and animal Sporotrichosis: Sporothrix schenckii and Sporothrix brasiliensis.</title>
        <authorList>
            <person name="Teixeira M.M."/>
            <person name="de Almeida L.G."/>
            <person name="Kubitschek-Barreira P."/>
            <person name="Alves F.L."/>
            <person name="Kioshima E.S."/>
            <person name="Abadio A.K."/>
            <person name="Fernandes L."/>
            <person name="Derengowski L.S."/>
            <person name="Ferreira K.S."/>
            <person name="Souza R.C."/>
            <person name="Ruiz J.C."/>
            <person name="de Andrade N.C."/>
            <person name="Paes H.C."/>
            <person name="Nicola A.M."/>
            <person name="Albuquerque P."/>
            <person name="Gerber A.L."/>
            <person name="Martins V.P."/>
            <person name="Peconick L.D."/>
            <person name="Neto A.V."/>
            <person name="Chaucanez C.B."/>
            <person name="Silva P.A."/>
            <person name="Cunha O.L."/>
            <person name="de Oliveira F.F."/>
            <person name="dos Santos T.C."/>
            <person name="Barros A.L."/>
            <person name="Soares M.A."/>
            <person name="de Oliveira L.M."/>
            <person name="Marini M.M."/>
            <person name="Villalobos-Duno H."/>
            <person name="Cunha M.M."/>
            <person name="de Hoog S."/>
            <person name="da Silveira J.F."/>
            <person name="Henrissat B."/>
            <person name="Nino-Vega G.A."/>
            <person name="Cisalpino P.S."/>
            <person name="Mora-Montes H.M."/>
            <person name="Almeida S.R."/>
            <person name="Stajich J.E."/>
            <person name="Lopes-Bezerra L.M."/>
            <person name="Vasconcelos A.T."/>
            <person name="Felipe M.S."/>
        </authorList>
    </citation>
    <scope>NUCLEOTIDE SEQUENCE [LARGE SCALE GENOMIC DNA]</scope>
    <source>
        <strain evidence="2 3">1099-18</strain>
    </source>
</reference>
<feature type="compositionally biased region" description="Acidic residues" evidence="1">
    <location>
        <begin position="443"/>
        <end position="452"/>
    </location>
</feature>
<protein>
    <submittedName>
        <fullName evidence="2">Uncharacterized protein</fullName>
    </submittedName>
</protein>
<dbReference type="KEGG" id="ssck:SPSK_09248"/>
<reference evidence="2 3" key="2">
    <citation type="journal article" date="2015" name="Eukaryot. Cell">
        <title>Asexual propagation of a virulent clone complex in a human and feline outbreak of sporotrichosis.</title>
        <authorList>
            <person name="Teixeira Mde M."/>
            <person name="Rodrigues A.M."/>
            <person name="Tsui C.K."/>
            <person name="de Almeida L.G."/>
            <person name="Van Diepeningen A.D."/>
            <person name="van den Ende B.G."/>
            <person name="Fernandes G.F."/>
            <person name="Kano R."/>
            <person name="Hamelin R.C."/>
            <person name="Lopes-Bezerra L.M."/>
            <person name="Vasconcelos A.T."/>
            <person name="de Hoog S."/>
            <person name="de Camargo Z.P."/>
            <person name="Felipe M.S."/>
        </authorList>
    </citation>
    <scope>NUCLEOTIDE SEQUENCE [LARGE SCALE GENOMIC DNA]</scope>
    <source>
        <strain evidence="2 3">1099-18</strain>
    </source>
</reference>
<feature type="region of interest" description="Disordered" evidence="1">
    <location>
        <begin position="113"/>
        <end position="140"/>
    </location>
</feature>
<dbReference type="OrthoDB" id="3596450at2759"/>
<name>A0A0F2M7P4_SPOSC</name>
<dbReference type="EMBL" id="AXCR01000007">
    <property type="protein sequence ID" value="KJR85094.1"/>
    <property type="molecule type" value="Genomic_DNA"/>
</dbReference>
<feature type="compositionally biased region" description="Polar residues" evidence="1">
    <location>
        <begin position="16"/>
        <end position="25"/>
    </location>
</feature>
<organism evidence="2 3">
    <name type="scientific">Sporothrix schenckii 1099-18</name>
    <dbReference type="NCBI Taxonomy" id="1397361"/>
    <lineage>
        <taxon>Eukaryota</taxon>
        <taxon>Fungi</taxon>
        <taxon>Dikarya</taxon>
        <taxon>Ascomycota</taxon>
        <taxon>Pezizomycotina</taxon>
        <taxon>Sordariomycetes</taxon>
        <taxon>Sordariomycetidae</taxon>
        <taxon>Ophiostomatales</taxon>
        <taxon>Ophiostomataceae</taxon>
        <taxon>Sporothrix</taxon>
    </lineage>
</organism>